<dbReference type="Proteomes" id="UP001552299">
    <property type="component" value="Unassembled WGS sequence"/>
</dbReference>
<dbReference type="InterPro" id="IPR025558">
    <property type="entry name" value="DUF4283"/>
</dbReference>
<feature type="compositionally biased region" description="Basic residues" evidence="2">
    <location>
        <begin position="278"/>
        <end position="288"/>
    </location>
</feature>
<evidence type="ECO:0000256" key="2">
    <source>
        <dbReference type="SAM" id="MobiDB-lite"/>
    </source>
</evidence>
<name>A0ABD0UJL4_DENTH</name>
<protein>
    <recommendedName>
        <fullName evidence="3">CCHC-type domain-containing protein</fullName>
    </recommendedName>
</protein>
<gene>
    <name evidence="4" type="ORF">M5K25_021534</name>
</gene>
<keyword evidence="5" id="KW-1185">Reference proteome</keyword>
<keyword evidence="1" id="KW-0862">Zinc</keyword>
<evidence type="ECO:0000259" key="3">
    <source>
        <dbReference type="PROSITE" id="PS50158"/>
    </source>
</evidence>
<keyword evidence="1" id="KW-0479">Metal-binding</keyword>
<dbReference type="Pfam" id="PF14111">
    <property type="entry name" value="DUF4283"/>
    <property type="match status" value="1"/>
</dbReference>
<dbReference type="Pfam" id="PF14392">
    <property type="entry name" value="zf-CCHC_4"/>
    <property type="match status" value="1"/>
</dbReference>
<reference evidence="4 5" key="1">
    <citation type="journal article" date="2024" name="Plant Biotechnol. J.">
        <title>Dendrobium thyrsiflorum genome and its molecular insights into genes involved in important horticultural traits.</title>
        <authorList>
            <person name="Chen B."/>
            <person name="Wang J.Y."/>
            <person name="Zheng P.J."/>
            <person name="Li K.L."/>
            <person name="Liang Y.M."/>
            <person name="Chen X.F."/>
            <person name="Zhang C."/>
            <person name="Zhao X."/>
            <person name="He X."/>
            <person name="Zhang G.Q."/>
            <person name="Liu Z.J."/>
            <person name="Xu Q."/>
        </authorList>
    </citation>
    <scope>NUCLEOTIDE SEQUENCE [LARGE SCALE GENOMIC DNA]</scope>
    <source>
        <strain evidence="4">GZMU011</strain>
    </source>
</reference>
<comment type="caution">
    <text evidence="4">The sequence shown here is derived from an EMBL/GenBank/DDBJ whole genome shotgun (WGS) entry which is preliminary data.</text>
</comment>
<feature type="region of interest" description="Disordered" evidence="2">
    <location>
        <begin position="218"/>
        <end position="373"/>
    </location>
</feature>
<dbReference type="InterPro" id="IPR025836">
    <property type="entry name" value="Zn_knuckle_CX2CX4HX4C"/>
</dbReference>
<feature type="domain" description="CCHC-type" evidence="3">
    <location>
        <begin position="198"/>
        <end position="213"/>
    </location>
</feature>
<dbReference type="PANTHER" id="PTHR31286:SF99">
    <property type="entry name" value="DUF4283 DOMAIN-CONTAINING PROTEIN"/>
    <property type="match status" value="1"/>
</dbReference>
<dbReference type="GO" id="GO:0008270">
    <property type="term" value="F:zinc ion binding"/>
    <property type="evidence" value="ECO:0007669"/>
    <property type="project" value="UniProtKB-KW"/>
</dbReference>
<dbReference type="PANTHER" id="PTHR31286">
    <property type="entry name" value="GLYCINE-RICH CELL WALL STRUCTURAL PROTEIN 1.8-LIKE"/>
    <property type="match status" value="1"/>
</dbReference>
<evidence type="ECO:0000313" key="5">
    <source>
        <dbReference type="Proteomes" id="UP001552299"/>
    </source>
</evidence>
<dbReference type="AlphaFoldDB" id="A0ABD0UJL4"/>
<dbReference type="PROSITE" id="PS50158">
    <property type="entry name" value="ZF_CCHC"/>
    <property type="match status" value="1"/>
</dbReference>
<organism evidence="4 5">
    <name type="scientific">Dendrobium thyrsiflorum</name>
    <name type="common">Pinecone-like raceme dendrobium</name>
    <name type="synonym">Orchid</name>
    <dbReference type="NCBI Taxonomy" id="117978"/>
    <lineage>
        <taxon>Eukaryota</taxon>
        <taxon>Viridiplantae</taxon>
        <taxon>Streptophyta</taxon>
        <taxon>Embryophyta</taxon>
        <taxon>Tracheophyta</taxon>
        <taxon>Spermatophyta</taxon>
        <taxon>Magnoliopsida</taxon>
        <taxon>Liliopsida</taxon>
        <taxon>Asparagales</taxon>
        <taxon>Orchidaceae</taxon>
        <taxon>Epidendroideae</taxon>
        <taxon>Malaxideae</taxon>
        <taxon>Dendrobiinae</taxon>
        <taxon>Dendrobium</taxon>
    </lineage>
</organism>
<proteinExistence type="predicted"/>
<evidence type="ECO:0000256" key="1">
    <source>
        <dbReference type="PROSITE-ProRule" id="PRU00047"/>
    </source>
</evidence>
<accession>A0ABD0UJL4</accession>
<sequence length="373" mass="40578">MDKVPFTDEDGISLIPATEALEDNVAKLERALVAQFVGRRVPFAFLQTELRRQWARFGDFQLITTAPSAFICIFTSAAARDAVLQGGSWLVGGSLLGMVKWTSDYIPNSLARLHSSVWVRLPQLPLLYWDVTNLNRIANFIGEPLWLDSHTSAWGRSSFARMCVRLDLSKPLLPGIWIKGLHDRFFQRIEYEGLSNFCFACGIIGHTVDRCPSEWVNPPASSPDPSSVQIPSAFMATGPSTRISPNRPASPPRPLHLEAPPIGSGPPATAEMGEWNIVKRKKRPKKKAAPLAPVSAPVPSPSGIILKAKGPAAPSSPTASNLPLSKKKKKPQSRGLIPQKEVVQLGSITALPRKRKKGPDDSSGGDVIPLPND</sequence>
<keyword evidence="1" id="KW-0863">Zinc-finger</keyword>
<evidence type="ECO:0000313" key="4">
    <source>
        <dbReference type="EMBL" id="KAL0910541.1"/>
    </source>
</evidence>
<dbReference type="InterPro" id="IPR001878">
    <property type="entry name" value="Znf_CCHC"/>
</dbReference>
<dbReference type="InterPro" id="IPR040256">
    <property type="entry name" value="At4g02000-like"/>
</dbReference>
<dbReference type="EMBL" id="JANQDX010000016">
    <property type="protein sequence ID" value="KAL0910541.1"/>
    <property type="molecule type" value="Genomic_DNA"/>
</dbReference>